<keyword evidence="2" id="KW-1185">Reference proteome</keyword>
<reference evidence="1" key="1">
    <citation type="submission" date="2022-01" db="EMBL/GenBank/DDBJ databases">
        <authorList>
            <person name="Braso-Vives M."/>
        </authorList>
    </citation>
    <scope>NUCLEOTIDE SEQUENCE</scope>
</reference>
<sequence>MEEGYSLKPPSALDVHSRNLSVTWKRWKEKVTLYLDLTVEDAVKKKKTFLYLIGEDARKVYETLTFVNAENAPIAEKDRTVEQVMTFDQYLTELRTLAAECGFGAIKDSLIRDRILCGISDGKVRERLLRESDLTLKRCGEICKAAEISRKSIQTTPNGVKLREQEVPFHGHLITSQGLKLDPGKVAAIAKMPRPTDAQAVQRLVGFVTYLAKFLQKLKQYIRDGFPEKGKLPASTGTLLPRQRSTGIIEWNGVQGPVRSCPENTEIRHVEATTCITHGD</sequence>
<dbReference type="InterPro" id="IPR050951">
    <property type="entry name" value="Retrovirus_Pol_polyprotein"/>
</dbReference>
<dbReference type="OrthoDB" id="2286242at2759"/>
<dbReference type="PANTHER" id="PTHR37984">
    <property type="entry name" value="PROTEIN CBG26694"/>
    <property type="match status" value="1"/>
</dbReference>
<dbReference type="EMBL" id="OV696697">
    <property type="protein sequence ID" value="CAH1241696.1"/>
    <property type="molecule type" value="Genomic_DNA"/>
</dbReference>
<dbReference type="AlphaFoldDB" id="A0A8K0EA33"/>
<name>A0A8K0EA33_BRALA</name>
<dbReference type="InterPro" id="IPR043128">
    <property type="entry name" value="Rev_trsase/Diguanyl_cyclase"/>
</dbReference>
<dbReference type="InterPro" id="IPR043502">
    <property type="entry name" value="DNA/RNA_pol_sf"/>
</dbReference>
<evidence type="ECO:0000313" key="2">
    <source>
        <dbReference type="Proteomes" id="UP000838412"/>
    </source>
</evidence>
<organism evidence="1 2">
    <name type="scientific">Branchiostoma lanceolatum</name>
    <name type="common">Common lancelet</name>
    <name type="synonym">Amphioxus lanceolatum</name>
    <dbReference type="NCBI Taxonomy" id="7740"/>
    <lineage>
        <taxon>Eukaryota</taxon>
        <taxon>Metazoa</taxon>
        <taxon>Chordata</taxon>
        <taxon>Cephalochordata</taxon>
        <taxon>Leptocardii</taxon>
        <taxon>Amphioxiformes</taxon>
        <taxon>Branchiostomatidae</taxon>
        <taxon>Branchiostoma</taxon>
    </lineage>
</organism>
<protein>
    <submittedName>
        <fullName evidence="1">Hypp6392 protein</fullName>
    </submittedName>
</protein>
<dbReference type="Proteomes" id="UP000838412">
    <property type="component" value="Chromosome 12"/>
</dbReference>
<evidence type="ECO:0000313" key="1">
    <source>
        <dbReference type="EMBL" id="CAH1241696.1"/>
    </source>
</evidence>
<dbReference type="SUPFAM" id="SSF56672">
    <property type="entry name" value="DNA/RNA polymerases"/>
    <property type="match status" value="1"/>
</dbReference>
<gene>
    <name evidence="1" type="primary">Hypp6392</name>
    <name evidence="1" type="ORF">BLAG_LOCUS5200</name>
</gene>
<accession>A0A8K0EA33</accession>
<dbReference type="PANTHER" id="PTHR37984:SF8">
    <property type="entry name" value="CCHC-TYPE DOMAIN-CONTAINING PROTEIN"/>
    <property type="match status" value="1"/>
</dbReference>
<dbReference type="Gene3D" id="3.30.70.270">
    <property type="match status" value="1"/>
</dbReference>
<proteinExistence type="predicted"/>